<dbReference type="EMBL" id="CP065938">
    <property type="protein sequence ID" value="UWX06406.1"/>
    <property type="molecule type" value="Genomic_DNA"/>
</dbReference>
<keyword evidence="1" id="KW-1277">Toxin-antitoxin system</keyword>
<dbReference type="NCBIfam" id="TIGR02385">
    <property type="entry name" value="RelE_StbE"/>
    <property type="match status" value="1"/>
</dbReference>
<dbReference type="Proteomes" id="UP001058120">
    <property type="component" value="Chromosome"/>
</dbReference>
<organism evidence="2 3">
    <name type="scientific">Taurinivorans muris</name>
    <dbReference type="NCBI Taxonomy" id="2787751"/>
    <lineage>
        <taxon>Bacteria</taxon>
        <taxon>Pseudomonadati</taxon>
        <taxon>Thermodesulfobacteriota</taxon>
        <taxon>Desulfovibrionia</taxon>
        <taxon>Desulfovibrionales</taxon>
        <taxon>Desulfovibrionaceae</taxon>
        <taxon>Taurinivorans</taxon>
    </lineage>
</organism>
<dbReference type="RefSeq" id="WP_334316012.1">
    <property type="nucleotide sequence ID" value="NZ_CP065938.1"/>
</dbReference>
<keyword evidence="3" id="KW-1185">Reference proteome</keyword>
<dbReference type="SUPFAM" id="SSF143011">
    <property type="entry name" value="RelE-like"/>
    <property type="match status" value="1"/>
</dbReference>
<name>A0ABY5Y3J9_9BACT</name>
<dbReference type="Gene3D" id="3.30.2310.20">
    <property type="entry name" value="RelE-like"/>
    <property type="match status" value="1"/>
</dbReference>
<evidence type="ECO:0000313" key="3">
    <source>
        <dbReference type="Proteomes" id="UP001058120"/>
    </source>
</evidence>
<protein>
    <submittedName>
        <fullName evidence="2">Type II toxin-antitoxin system YafQ family toxin</fullName>
    </submittedName>
</protein>
<accession>A0ABY5Y3J9</accession>
<dbReference type="PIRSF" id="PIRSF006156">
    <property type="entry name" value="YafQ"/>
    <property type="match status" value="1"/>
</dbReference>
<dbReference type="Pfam" id="PF15738">
    <property type="entry name" value="YafQ_toxin"/>
    <property type="match status" value="1"/>
</dbReference>
<proteinExistence type="predicted"/>
<evidence type="ECO:0000313" key="2">
    <source>
        <dbReference type="EMBL" id="UWX06406.1"/>
    </source>
</evidence>
<dbReference type="InterPro" id="IPR004386">
    <property type="entry name" value="Toxin_YafQ-like"/>
</dbReference>
<sequence length="92" mass="10746">MADTPIQWTNAFKKDYKREKKKNANLDALLMPLLAKLVNNEPLEERHHDHLLTGDKKGYRDCHIKPDLLLIYQKPDLDTLILIRLGSHAEIF</sequence>
<evidence type="ECO:0000256" key="1">
    <source>
        <dbReference type="ARBA" id="ARBA00022649"/>
    </source>
</evidence>
<dbReference type="PANTHER" id="PTHR40588">
    <property type="entry name" value="MRNA INTERFERASE TOXIN YAFQ"/>
    <property type="match status" value="1"/>
</dbReference>
<reference evidence="2" key="1">
    <citation type="submission" date="2020-12" db="EMBL/GenBank/DDBJ databases">
        <title>Taurinivorans muris gen. nov., sp. nov., fundamental and realized metabolic niche of a ubiquitous sulfidogenic bacterium in the murine intestine.</title>
        <authorList>
            <person name="Ye H."/>
            <person name="Hanson B.T."/>
            <person name="Loy A."/>
        </authorList>
    </citation>
    <scope>NUCLEOTIDE SEQUENCE</scope>
    <source>
        <strain evidence="2">LT0009</strain>
    </source>
</reference>
<dbReference type="InterPro" id="IPR007712">
    <property type="entry name" value="RelE/ParE_toxin"/>
</dbReference>
<dbReference type="InterPro" id="IPR035093">
    <property type="entry name" value="RelE/ParE_toxin_dom_sf"/>
</dbReference>
<gene>
    <name evidence="2" type="ORF">JBF11_03585</name>
</gene>
<dbReference type="PANTHER" id="PTHR40588:SF1">
    <property type="entry name" value="MRNA INTERFERASE TOXIN YAFQ"/>
    <property type="match status" value="1"/>
</dbReference>